<feature type="region of interest" description="Disordered" evidence="1">
    <location>
        <begin position="1"/>
        <end position="91"/>
    </location>
</feature>
<gene>
    <name evidence="2" type="ORF">APZ42_017173</name>
</gene>
<keyword evidence="3" id="KW-1185">Reference proteome</keyword>
<reference evidence="2 3" key="1">
    <citation type="submission" date="2016-03" db="EMBL/GenBank/DDBJ databases">
        <title>EvidentialGene: Evidence-directed Construction of Genes on Genomes.</title>
        <authorList>
            <person name="Gilbert D.G."/>
            <person name="Choi J.-H."/>
            <person name="Mockaitis K."/>
            <person name="Colbourne J."/>
            <person name="Pfrender M."/>
        </authorList>
    </citation>
    <scope>NUCLEOTIDE SEQUENCE [LARGE SCALE GENOMIC DNA]</scope>
    <source>
        <strain evidence="2 3">Xinb3</strain>
        <tissue evidence="2">Complete organism</tissue>
    </source>
</reference>
<organism evidence="2 3">
    <name type="scientific">Daphnia magna</name>
    <dbReference type="NCBI Taxonomy" id="35525"/>
    <lineage>
        <taxon>Eukaryota</taxon>
        <taxon>Metazoa</taxon>
        <taxon>Ecdysozoa</taxon>
        <taxon>Arthropoda</taxon>
        <taxon>Crustacea</taxon>
        <taxon>Branchiopoda</taxon>
        <taxon>Diplostraca</taxon>
        <taxon>Cladocera</taxon>
        <taxon>Anomopoda</taxon>
        <taxon>Daphniidae</taxon>
        <taxon>Daphnia</taxon>
    </lineage>
</organism>
<dbReference type="EMBL" id="LRGB01000687">
    <property type="protein sequence ID" value="KZS16592.1"/>
    <property type="molecule type" value="Genomic_DNA"/>
</dbReference>
<name>A0A162CJM5_9CRUS</name>
<evidence type="ECO:0000313" key="2">
    <source>
        <dbReference type="EMBL" id="KZS16592.1"/>
    </source>
</evidence>
<feature type="region of interest" description="Disordered" evidence="1">
    <location>
        <begin position="156"/>
        <end position="237"/>
    </location>
</feature>
<protein>
    <submittedName>
        <fullName evidence="2">Uncharacterized protein</fullName>
    </submittedName>
</protein>
<evidence type="ECO:0000256" key="1">
    <source>
        <dbReference type="SAM" id="MobiDB-lite"/>
    </source>
</evidence>
<dbReference type="Proteomes" id="UP000076858">
    <property type="component" value="Unassembled WGS sequence"/>
</dbReference>
<evidence type="ECO:0000313" key="3">
    <source>
        <dbReference type="Proteomes" id="UP000076858"/>
    </source>
</evidence>
<feature type="compositionally biased region" description="Basic and acidic residues" evidence="1">
    <location>
        <begin position="31"/>
        <end position="40"/>
    </location>
</feature>
<sequence>MAGVLDNEDCRHDHCPELPRGLASTPKRTKDRLQGHRPELLRGPTSHLKRTARQRESPPNRRAVFSRGIQHKRRTAGRRGSLQEQPESSPRILWWGLKSPPKRTTGDRTTRIATMTVAQSCQRAHITTEEDHRTTRITIMTVARSCQEGLHQRRRGLLGNEDRHQNRRQKGPQHHRGGRIDVGDRRRSNQYHRQGFSGEGAEHHRRRLPNIEDRRRTSRIAAQPRDSRLLLGWESKR</sequence>
<accession>A0A162CJM5</accession>
<proteinExistence type="predicted"/>
<comment type="caution">
    <text evidence="2">The sequence shown here is derived from an EMBL/GenBank/DDBJ whole genome shotgun (WGS) entry which is preliminary data.</text>
</comment>
<feature type="compositionally biased region" description="Basic and acidic residues" evidence="1">
    <location>
        <begin position="8"/>
        <end position="17"/>
    </location>
</feature>
<dbReference type="AlphaFoldDB" id="A0A162CJM5"/>
<feature type="compositionally biased region" description="Basic residues" evidence="1">
    <location>
        <begin position="165"/>
        <end position="177"/>
    </location>
</feature>
<feature type="compositionally biased region" description="Basic and acidic residues" evidence="1">
    <location>
        <begin position="178"/>
        <end position="187"/>
    </location>
</feature>